<dbReference type="Gene3D" id="2.40.50.100">
    <property type="match status" value="1"/>
</dbReference>
<dbReference type="GO" id="GO:0005634">
    <property type="term" value="C:nucleus"/>
    <property type="evidence" value="ECO:0007669"/>
    <property type="project" value="UniProtKB-SubCell"/>
</dbReference>
<dbReference type="STRING" id="200324.A0A2N5V749"/>
<accession>A0A2N5V749</accession>
<reference evidence="4 5" key="1">
    <citation type="submission" date="2017-11" db="EMBL/GenBank/DDBJ databases">
        <title>De novo assembly and phasing of dikaryotic genomes from two isolates of Puccinia coronata f. sp. avenae, the causal agent of oat crown rust.</title>
        <authorList>
            <person name="Miller M.E."/>
            <person name="Zhang Y."/>
            <person name="Omidvar V."/>
            <person name="Sperschneider J."/>
            <person name="Schwessinger B."/>
            <person name="Raley C."/>
            <person name="Palmer J.M."/>
            <person name="Garnica D."/>
            <person name="Upadhyaya N."/>
            <person name="Rathjen J."/>
            <person name="Taylor J.M."/>
            <person name="Park R.F."/>
            <person name="Dodds P.N."/>
            <person name="Hirsch C.D."/>
            <person name="Kianian S.F."/>
            <person name="Figueroa M."/>
        </authorList>
    </citation>
    <scope>NUCLEOTIDE SEQUENCE [LARGE SCALE GENOMIC DNA]</scope>
    <source>
        <strain evidence="4">12NC29</strain>
    </source>
</reference>
<keyword evidence="5" id="KW-1185">Reference proteome</keyword>
<dbReference type="Pfam" id="PF14382">
    <property type="entry name" value="ECR1_N"/>
    <property type="match status" value="1"/>
</dbReference>
<dbReference type="EMBL" id="PGCJ01000125">
    <property type="protein sequence ID" value="PLW45726.1"/>
    <property type="molecule type" value="Genomic_DNA"/>
</dbReference>
<gene>
    <name evidence="4" type="ORF">PCANC_08038</name>
</gene>
<protein>
    <recommendedName>
        <fullName evidence="3">Exosome complex component N-terminal domain-containing protein</fullName>
    </recommendedName>
</protein>
<name>A0A2N5V749_9BASI</name>
<comment type="subcellular location">
    <subcellularLocation>
        <location evidence="1">Nucleus</location>
    </subcellularLocation>
</comment>
<comment type="caution">
    <text evidence="4">The sequence shown here is derived from an EMBL/GenBank/DDBJ whole genome shotgun (WGS) entry which is preliminary data.</text>
</comment>
<organism evidence="4 5">
    <name type="scientific">Puccinia coronata f. sp. avenae</name>
    <dbReference type="NCBI Taxonomy" id="200324"/>
    <lineage>
        <taxon>Eukaryota</taxon>
        <taxon>Fungi</taxon>
        <taxon>Dikarya</taxon>
        <taxon>Basidiomycota</taxon>
        <taxon>Pucciniomycotina</taxon>
        <taxon>Pucciniomycetes</taxon>
        <taxon>Pucciniales</taxon>
        <taxon>Pucciniaceae</taxon>
        <taxon>Puccinia</taxon>
    </lineage>
</organism>
<dbReference type="InterPro" id="IPR025721">
    <property type="entry name" value="Exosome_cplx_N_dom"/>
</dbReference>
<dbReference type="SUPFAM" id="SSF110324">
    <property type="entry name" value="Ribosomal L27 protein-like"/>
    <property type="match status" value="1"/>
</dbReference>
<dbReference type="Proteomes" id="UP000235388">
    <property type="component" value="Unassembled WGS sequence"/>
</dbReference>
<evidence type="ECO:0000313" key="5">
    <source>
        <dbReference type="Proteomes" id="UP000235388"/>
    </source>
</evidence>
<evidence type="ECO:0000313" key="4">
    <source>
        <dbReference type="EMBL" id="PLW45726.1"/>
    </source>
</evidence>
<feature type="domain" description="Exosome complex component N-terminal" evidence="3">
    <location>
        <begin position="32"/>
        <end position="89"/>
    </location>
</feature>
<dbReference type="GO" id="GO:0000178">
    <property type="term" value="C:exosome (RNase complex)"/>
    <property type="evidence" value="ECO:0007669"/>
    <property type="project" value="UniProtKB-KW"/>
</dbReference>
<evidence type="ECO:0000256" key="1">
    <source>
        <dbReference type="ARBA" id="ARBA00004123"/>
    </source>
</evidence>
<evidence type="ECO:0000256" key="2">
    <source>
        <dbReference type="ARBA" id="ARBA00022835"/>
    </source>
</evidence>
<proteinExistence type="predicted"/>
<sequence length="134" mass="14704">MSSIFTITQDALETKKKLTMADRGGSMEQCSVVVPGEMIASSKYWMRGHGTFIEEQSGVEQEEDESMMKVDGESSEGLIRSSLAGTVERINKLITVSPLVVDTGPRWAISSSEGLRKCNPNGGKWRPVDANMQF</sequence>
<keyword evidence="2" id="KW-0271">Exosome</keyword>
<dbReference type="OrthoDB" id="1650at2759"/>
<evidence type="ECO:0000259" key="3">
    <source>
        <dbReference type="Pfam" id="PF14382"/>
    </source>
</evidence>
<dbReference type="AlphaFoldDB" id="A0A2N5V749"/>